<dbReference type="RefSeq" id="XP_020723844.2">
    <property type="nucleotide sequence ID" value="XM_020868185.2"/>
</dbReference>
<keyword evidence="4 10" id="KW-0812">Transmembrane</keyword>
<dbReference type="Pfam" id="PF07993">
    <property type="entry name" value="NAD_binding_4"/>
    <property type="match status" value="1"/>
</dbReference>
<evidence type="ECO:0000256" key="10">
    <source>
        <dbReference type="RuleBase" id="RU363097"/>
    </source>
</evidence>
<dbReference type="EC" id="1.2.1.84" evidence="10"/>
<keyword evidence="8 10" id="KW-0472">Membrane</keyword>
<evidence type="ECO:0000256" key="2">
    <source>
        <dbReference type="ARBA" id="ARBA00005928"/>
    </source>
</evidence>
<keyword evidence="13" id="KW-1185">Reference proteome</keyword>
<keyword evidence="10" id="KW-0560">Oxidoreductase</keyword>
<accession>A0A9B7D0V7</accession>
<dbReference type="Gene3D" id="3.40.50.720">
    <property type="entry name" value="NAD(P)-binding Rossmann-like Domain"/>
    <property type="match status" value="1"/>
</dbReference>
<reference evidence="14" key="1">
    <citation type="submission" date="2025-08" db="UniProtKB">
        <authorList>
            <consortium name="RefSeq"/>
        </authorList>
    </citation>
    <scope>IDENTIFICATION</scope>
</reference>
<sequence length="504" mass="57300">MDTINKEVNVYGFNKGLNKKNTLQEFYAGCGILVTGATGFVGNGLLEKLMRVCPRVTAIFILIRPKTNETIEQRFKKIIDNPIYDGIKAKHPSALSRVYPMKGDVSLPDLGLSQEDRNLLLEKVNIVFHVAATVRLNEPLHVAVNVNTKGTLRVIELWNELKHPISFVHVSTAFSNANLHEIGEKIYTTSLKPSDVIDMCDKFDKTSINEVEKMILKTYPNTYIFSKNLAEQIVASKCKDMPVVIVRPSIIGASLEEPCPGWIQNISALTGIMLLVAKGCATAVRGRKGARLDIVPLDLVVNAIICAAWHVTLHREREVTIYNFTSNARPFKWGPFLQLVVKYGRELPLNDSVWYPGCPMIANKYIFNVLSVIPYVLPAFITDVFLRLRGSKPIMMKLLKSGNKLFVSVAHFSTNEWTFQRDNCSDLARKVKMLSDSDMVKLDMRDIDWEKYVAIYHMGIKKFILKEEFTSTARQRLLRLYWIHQITKISGIIILLWIILYFVY</sequence>
<dbReference type="KEGG" id="bter:100647404"/>
<evidence type="ECO:0000256" key="4">
    <source>
        <dbReference type="ARBA" id="ARBA00022692"/>
    </source>
</evidence>
<evidence type="ECO:0000256" key="6">
    <source>
        <dbReference type="ARBA" id="ARBA00022989"/>
    </source>
</evidence>
<dbReference type="GeneID" id="100647404"/>
<dbReference type="InterPro" id="IPR013120">
    <property type="entry name" value="FAR_NAD-bd"/>
</dbReference>
<dbReference type="GO" id="GO:0080019">
    <property type="term" value="F:alcohol-forming very long-chain fatty acyl-CoA reductase activity"/>
    <property type="evidence" value="ECO:0007669"/>
    <property type="project" value="InterPro"/>
</dbReference>
<dbReference type="SUPFAM" id="SSF51735">
    <property type="entry name" value="NAD(P)-binding Rossmann-fold domains"/>
    <property type="match status" value="1"/>
</dbReference>
<dbReference type="InterPro" id="IPR026055">
    <property type="entry name" value="FAR"/>
</dbReference>
<dbReference type="GO" id="GO:0005777">
    <property type="term" value="C:peroxisome"/>
    <property type="evidence" value="ECO:0007669"/>
    <property type="project" value="TreeGrafter"/>
</dbReference>
<evidence type="ECO:0000256" key="3">
    <source>
        <dbReference type="ARBA" id="ARBA00022516"/>
    </source>
</evidence>
<keyword evidence="7 10" id="KW-0443">Lipid metabolism</keyword>
<name>A0A9B7D0V7_BOMTE</name>
<dbReference type="InterPro" id="IPR036291">
    <property type="entry name" value="NAD(P)-bd_dom_sf"/>
</dbReference>
<gene>
    <name evidence="14" type="primary">LOC100647404</name>
</gene>
<dbReference type="CDD" id="cd05236">
    <property type="entry name" value="FAR-N_SDR_e"/>
    <property type="match status" value="1"/>
</dbReference>
<evidence type="ECO:0000256" key="8">
    <source>
        <dbReference type="ARBA" id="ARBA00023136"/>
    </source>
</evidence>
<feature type="domain" description="Fatty acyl-CoA reductase C-terminal" evidence="11">
    <location>
        <begin position="375"/>
        <end position="467"/>
    </location>
</feature>
<dbReference type="GO" id="GO:0035336">
    <property type="term" value="P:long-chain fatty-acyl-CoA metabolic process"/>
    <property type="evidence" value="ECO:0007669"/>
    <property type="project" value="TreeGrafter"/>
</dbReference>
<keyword evidence="6 10" id="KW-1133">Transmembrane helix</keyword>
<dbReference type="Proteomes" id="UP000835206">
    <property type="component" value="Chromosome 17"/>
</dbReference>
<keyword evidence="5 10" id="KW-0521">NADP</keyword>
<evidence type="ECO:0000256" key="5">
    <source>
        <dbReference type="ARBA" id="ARBA00022857"/>
    </source>
</evidence>
<comment type="catalytic activity">
    <reaction evidence="9 10">
        <text>a long-chain fatty acyl-CoA + 2 NADPH + 2 H(+) = a long-chain primary fatty alcohol + 2 NADP(+) + CoA</text>
        <dbReference type="Rhea" id="RHEA:52716"/>
        <dbReference type="ChEBI" id="CHEBI:15378"/>
        <dbReference type="ChEBI" id="CHEBI:57287"/>
        <dbReference type="ChEBI" id="CHEBI:57783"/>
        <dbReference type="ChEBI" id="CHEBI:58349"/>
        <dbReference type="ChEBI" id="CHEBI:77396"/>
        <dbReference type="ChEBI" id="CHEBI:83139"/>
        <dbReference type="EC" id="1.2.1.84"/>
    </reaction>
</comment>
<dbReference type="CDD" id="cd09071">
    <property type="entry name" value="FAR_C"/>
    <property type="match status" value="1"/>
</dbReference>
<keyword evidence="3 10" id="KW-0444">Lipid biosynthesis</keyword>
<evidence type="ECO:0000313" key="14">
    <source>
        <dbReference type="RefSeq" id="XP_020723844.2"/>
    </source>
</evidence>
<feature type="transmembrane region" description="Helical" evidence="10">
    <location>
        <begin position="365"/>
        <end position="386"/>
    </location>
</feature>
<proteinExistence type="inferred from homology"/>
<comment type="function">
    <text evidence="10">Catalyzes the reduction of fatty acyl-CoA to fatty alcohols.</text>
</comment>
<dbReference type="AlphaFoldDB" id="A0A9B7D0V7"/>
<dbReference type="InterPro" id="IPR033640">
    <property type="entry name" value="FAR_C"/>
</dbReference>
<dbReference type="GO" id="GO:0102965">
    <property type="term" value="F:alcohol-forming long-chain fatty acyl-CoA reductase activity"/>
    <property type="evidence" value="ECO:0007669"/>
    <property type="project" value="UniProtKB-EC"/>
</dbReference>
<feature type="domain" description="Thioester reductase (TE)" evidence="12">
    <location>
        <begin position="34"/>
        <end position="304"/>
    </location>
</feature>
<comment type="subcellular location">
    <subcellularLocation>
        <location evidence="1">Membrane</location>
        <topology evidence="1">Multi-pass membrane protein</topology>
    </subcellularLocation>
</comment>
<dbReference type="PANTHER" id="PTHR11011">
    <property type="entry name" value="MALE STERILITY PROTEIN 2-RELATED"/>
    <property type="match status" value="1"/>
</dbReference>
<evidence type="ECO:0000256" key="1">
    <source>
        <dbReference type="ARBA" id="ARBA00004141"/>
    </source>
</evidence>
<evidence type="ECO:0000256" key="7">
    <source>
        <dbReference type="ARBA" id="ARBA00023098"/>
    </source>
</evidence>
<evidence type="ECO:0000256" key="9">
    <source>
        <dbReference type="ARBA" id="ARBA00052530"/>
    </source>
</evidence>
<dbReference type="PANTHER" id="PTHR11011:SF116">
    <property type="entry name" value="FATTY ACYL-COA REDUCTASE CG5065-RELATED"/>
    <property type="match status" value="1"/>
</dbReference>
<feature type="transmembrane region" description="Helical" evidence="10">
    <location>
        <begin position="480"/>
        <end position="503"/>
    </location>
</feature>
<evidence type="ECO:0000259" key="11">
    <source>
        <dbReference type="Pfam" id="PF03015"/>
    </source>
</evidence>
<dbReference type="FunFam" id="3.40.50.720:FF:000143">
    <property type="entry name" value="Fatty acyl-CoA reductase"/>
    <property type="match status" value="1"/>
</dbReference>
<evidence type="ECO:0000313" key="13">
    <source>
        <dbReference type="Proteomes" id="UP000835206"/>
    </source>
</evidence>
<comment type="similarity">
    <text evidence="2 10">Belongs to the fatty acyl-CoA reductase family.</text>
</comment>
<evidence type="ECO:0000259" key="12">
    <source>
        <dbReference type="Pfam" id="PF07993"/>
    </source>
</evidence>
<protein>
    <recommendedName>
        <fullName evidence="10">Fatty acyl-CoA reductase</fullName>
        <ecNumber evidence="10">1.2.1.84</ecNumber>
    </recommendedName>
</protein>
<dbReference type="GO" id="GO:0016020">
    <property type="term" value="C:membrane"/>
    <property type="evidence" value="ECO:0007669"/>
    <property type="project" value="UniProtKB-SubCell"/>
</dbReference>
<organism evidence="13 14">
    <name type="scientific">Bombus terrestris</name>
    <name type="common">Buff-tailed bumblebee</name>
    <name type="synonym">Apis terrestris</name>
    <dbReference type="NCBI Taxonomy" id="30195"/>
    <lineage>
        <taxon>Eukaryota</taxon>
        <taxon>Metazoa</taxon>
        <taxon>Ecdysozoa</taxon>
        <taxon>Arthropoda</taxon>
        <taxon>Hexapoda</taxon>
        <taxon>Insecta</taxon>
        <taxon>Pterygota</taxon>
        <taxon>Neoptera</taxon>
        <taxon>Endopterygota</taxon>
        <taxon>Hymenoptera</taxon>
        <taxon>Apocrita</taxon>
        <taxon>Aculeata</taxon>
        <taxon>Apoidea</taxon>
        <taxon>Anthophila</taxon>
        <taxon>Apidae</taxon>
        <taxon>Bombus</taxon>
        <taxon>Bombus</taxon>
    </lineage>
</organism>
<dbReference type="Pfam" id="PF03015">
    <property type="entry name" value="Sterile"/>
    <property type="match status" value="1"/>
</dbReference>